<dbReference type="EMBL" id="BAABJZ010000024">
    <property type="protein sequence ID" value="GAA4883663.1"/>
    <property type="molecule type" value="Genomic_DNA"/>
</dbReference>
<dbReference type="InterPro" id="IPR002563">
    <property type="entry name" value="Flavin_Rdtase-like_dom"/>
</dbReference>
<accession>A0ABP9ER94</accession>
<sequence>MLQAMRRLASSVSIVSASNGEQRHAMAATSVTSLSMDPPSLLVCVNKNTAMHGLLEEGTDFCINILSHEQQEVSVMCGGKARGEARFETGNWATSEGGLPYLEDAQSAVICQQDGKFEYGTHTIYIGRIQSIQNSELVSPLIYVDGVYTTSAEAATA</sequence>
<feature type="domain" description="Flavin reductase like" evidence="2">
    <location>
        <begin position="5"/>
        <end position="150"/>
    </location>
</feature>
<dbReference type="SMART" id="SM00903">
    <property type="entry name" value="Flavin_Reduct"/>
    <property type="match status" value="1"/>
</dbReference>
<dbReference type="Pfam" id="PF01613">
    <property type="entry name" value="Flavin_Reduct"/>
    <property type="match status" value="1"/>
</dbReference>
<name>A0ABP9ER94_9GAMM</name>
<dbReference type="Proteomes" id="UP001499988">
    <property type="component" value="Unassembled WGS sequence"/>
</dbReference>
<dbReference type="PANTHER" id="PTHR30466">
    <property type="entry name" value="FLAVIN REDUCTASE"/>
    <property type="match status" value="1"/>
</dbReference>
<comment type="caution">
    <text evidence="3">The sequence shown here is derived from an EMBL/GenBank/DDBJ whole genome shotgun (WGS) entry which is preliminary data.</text>
</comment>
<organism evidence="3 4">
    <name type="scientific">Ferrimonas pelagia</name>
    <dbReference type="NCBI Taxonomy" id="1177826"/>
    <lineage>
        <taxon>Bacteria</taxon>
        <taxon>Pseudomonadati</taxon>
        <taxon>Pseudomonadota</taxon>
        <taxon>Gammaproteobacteria</taxon>
        <taxon>Alteromonadales</taxon>
        <taxon>Ferrimonadaceae</taxon>
        <taxon>Ferrimonas</taxon>
    </lineage>
</organism>
<reference evidence="4" key="1">
    <citation type="journal article" date="2019" name="Int. J. Syst. Evol. Microbiol.">
        <title>The Global Catalogue of Microorganisms (GCM) 10K type strain sequencing project: providing services to taxonomists for standard genome sequencing and annotation.</title>
        <authorList>
            <consortium name="The Broad Institute Genomics Platform"/>
            <consortium name="The Broad Institute Genome Sequencing Center for Infectious Disease"/>
            <person name="Wu L."/>
            <person name="Ma J."/>
        </authorList>
    </citation>
    <scope>NUCLEOTIDE SEQUENCE [LARGE SCALE GENOMIC DNA]</scope>
    <source>
        <strain evidence="4">JCM 18401</strain>
    </source>
</reference>
<evidence type="ECO:0000259" key="2">
    <source>
        <dbReference type="SMART" id="SM00903"/>
    </source>
</evidence>
<dbReference type="PANTHER" id="PTHR30466:SF1">
    <property type="entry name" value="FMN REDUCTASE (NADH) RUTF"/>
    <property type="match status" value="1"/>
</dbReference>
<dbReference type="Gene3D" id="2.30.110.10">
    <property type="entry name" value="Electron Transport, Fmn-binding Protein, Chain A"/>
    <property type="match status" value="1"/>
</dbReference>
<dbReference type="InterPro" id="IPR012349">
    <property type="entry name" value="Split_barrel_FMN-bd"/>
</dbReference>
<evidence type="ECO:0000256" key="1">
    <source>
        <dbReference type="ARBA" id="ARBA00023002"/>
    </source>
</evidence>
<dbReference type="InterPro" id="IPR050268">
    <property type="entry name" value="NADH-dep_flavin_reductase"/>
</dbReference>
<evidence type="ECO:0000313" key="4">
    <source>
        <dbReference type="Proteomes" id="UP001499988"/>
    </source>
</evidence>
<keyword evidence="4" id="KW-1185">Reference proteome</keyword>
<protein>
    <submittedName>
        <fullName evidence="3">Flavin reductase family protein</fullName>
    </submittedName>
</protein>
<proteinExistence type="predicted"/>
<evidence type="ECO:0000313" key="3">
    <source>
        <dbReference type="EMBL" id="GAA4883663.1"/>
    </source>
</evidence>
<keyword evidence="1" id="KW-0560">Oxidoreductase</keyword>
<dbReference type="SUPFAM" id="SSF50475">
    <property type="entry name" value="FMN-binding split barrel"/>
    <property type="match status" value="1"/>
</dbReference>
<gene>
    <name evidence="3" type="ORF">GCM10023333_17390</name>
</gene>